<dbReference type="STRING" id="413434.SAMN04488132_11030"/>
<protein>
    <recommendedName>
        <fullName evidence="3">Lipoprotein</fullName>
    </recommendedName>
</protein>
<dbReference type="EMBL" id="FUWH01000010">
    <property type="protein sequence ID" value="SKA09355.1"/>
    <property type="molecule type" value="Genomic_DNA"/>
</dbReference>
<name>A0A1T4R0C3_9BACT</name>
<accession>A0A1T4R0C3</accession>
<proteinExistence type="predicted"/>
<gene>
    <name evidence="1" type="ORF">SAMN04488132_11030</name>
</gene>
<reference evidence="1 2" key="1">
    <citation type="submission" date="2017-02" db="EMBL/GenBank/DDBJ databases">
        <authorList>
            <person name="Peterson S.W."/>
        </authorList>
    </citation>
    <scope>NUCLEOTIDE SEQUENCE [LARGE SCALE GENOMIC DNA]</scope>
    <source>
        <strain evidence="1 2">DSM 22335</strain>
    </source>
</reference>
<sequence length="82" mass="9573">MKKILWFLFLISFSACNGKHNSQLEINLVPEKGDEIQELKTFYLQSRDLSEYKKSQAENRKIKSSILRISARKILIDSSLLQ</sequence>
<evidence type="ECO:0000313" key="1">
    <source>
        <dbReference type="EMBL" id="SKA09355.1"/>
    </source>
</evidence>
<organism evidence="1 2">
    <name type="scientific">Sediminibacterium ginsengisoli</name>
    <dbReference type="NCBI Taxonomy" id="413434"/>
    <lineage>
        <taxon>Bacteria</taxon>
        <taxon>Pseudomonadati</taxon>
        <taxon>Bacteroidota</taxon>
        <taxon>Chitinophagia</taxon>
        <taxon>Chitinophagales</taxon>
        <taxon>Chitinophagaceae</taxon>
        <taxon>Sediminibacterium</taxon>
    </lineage>
</organism>
<evidence type="ECO:0000313" key="2">
    <source>
        <dbReference type="Proteomes" id="UP000190888"/>
    </source>
</evidence>
<keyword evidence="2" id="KW-1185">Reference proteome</keyword>
<dbReference type="RefSeq" id="WP_078832281.1">
    <property type="nucleotide sequence ID" value="NZ_FUWH01000010.1"/>
</dbReference>
<dbReference type="Proteomes" id="UP000190888">
    <property type="component" value="Unassembled WGS sequence"/>
</dbReference>
<dbReference type="AlphaFoldDB" id="A0A1T4R0C3"/>
<dbReference type="PROSITE" id="PS51257">
    <property type="entry name" value="PROKAR_LIPOPROTEIN"/>
    <property type="match status" value="1"/>
</dbReference>
<evidence type="ECO:0008006" key="3">
    <source>
        <dbReference type="Google" id="ProtNLM"/>
    </source>
</evidence>